<feature type="binding site" evidence="5">
    <location>
        <position position="384"/>
    </location>
    <ligand>
        <name>Zn(2+)</name>
        <dbReference type="ChEBI" id="CHEBI:29105"/>
    </ligand>
</feature>
<evidence type="ECO:0000256" key="1">
    <source>
        <dbReference type="ARBA" id="ARBA00022490"/>
    </source>
</evidence>
<dbReference type="Gene3D" id="3.20.20.105">
    <property type="entry name" value="Queuine tRNA-ribosyltransferase-like"/>
    <property type="match status" value="1"/>
</dbReference>
<comment type="similarity">
    <text evidence="5">Belongs to the queuine tRNA-ribosyltransferase family. QTRT2 subfamily.</text>
</comment>
<feature type="binding site" evidence="5">
    <location>
        <position position="355"/>
    </location>
    <ligand>
        <name>Zn(2+)</name>
        <dbReference type="ChEBI" id="CHEBI:29105"/>
    </ligand>
</feature>
<dbReference type="GO" id="GO:0006400">
    <property type="term" value="P:tRNA modification"/>
    <property type="evidence" value="ECO:0007669"/>
    <property type="project" value="InterPro"/>
</dbReference>
<keyword evidence="8" id="KW-1185">Reference proteome</keyword>
<feature type="binding site" evidence="5">
    <location>
        <position position="358"/>
    </location>
    <ligand>
        <name>Zn(2+)</name>
        <dbReference type="ChEBI" id="CHEBI:29105"/>
    </ligand>
</feature>
<dbReference type="InterPro" id="IPR028592">
    <property type="entry name" value="QTRTD1"/>
</dbReference>
<organism evidence="7 8">
    <name type="scientific">Podospora didyma</name>
    <dbReference type="NCBI Taxonomy" id="330526"/>
    <lineage>
        <taxon>Eukaryota</taxon>
        <taxon>Fungi</taxon>
        <taxon>Dikarya</taxon>
        <taxon>Ascomycota</taxon>
        <taxon>Pezizomycotina</taxon>
        <taxon>Sordariomycetes</taxon>
        <taxon>Sordariomycetidae</taxon>
        <taxon>Sordariales</taxon>
        <taxon>Podosporaceae</taxon>
        <taxon>Podospora</taxon>
    </lineage>
</organism>
<comment type="subunit">
    <text evidence="5">Heterodimer of a catalytic subunit and an accessory subunit.</text>
</comment>
<dbReference type="InterPro" id="IPR050852">
    <property type="entry name" value="Queuine_tRNA-ribosyltrfase"/>
</dbReference>
<evidence type="ECO:0000256" key="5">
    <source>
        <dbReference type="HAMAP-Rule" id="MF_03043"/>
    </source>
</evidence>
<reference evidence="7" key="1">
    <citation type="journal article" date="2023" name="Mol. Phylogenet. Evol.">
        <title>Genome-scale phylogeny and comparative genomics of the fungal order Sordariales.</title>
        <authorList>
            <person name="Hensen N."/>
            <person name="Bonometti L."/>
            <person name="Westerberg I."/>
            <person name="Brannstrom I.O."/>
            <person name="Guillou S."/>
            <person name="Cros-Aarteil S."/>
            <person name="Calhoun S."/>
            <person name="Haridas S."/>
            <person name="Kuo A."/>
            <person name="Mondo S."/>
            <person name="Pangilinan J."/>
            <person name="Riley R."/>
            <person name="LaButti K."/>
            <person name="Andreopoulos B."/>
            <person name="Lipzen A."/>
            <person name="Chen C."/>
            <person name="Yan M."/>
            <person name="Daum C."/>
            <person name="Ng V."/>
            <person name="Clum A."/>
            <person name="Steindorff A."/>
            <person name="Ohm R.A."/>
            <person name="Martin F."/>
            <person name="Silar P."/>
            <person name="Natvig D.O."/>
            <person name="Lalanne C."/>
            <person name="Gautier V."/>
            <person name="Ament-Velasquez S.L."/>
            <person name="Kruys A."/>
            <person name="Hutchinson M.I."/>
            <person name="Powell A.J."/>
            <person name="Barry K."/>
            <person name="Miller A.N."/>
            <person name="Grigoriev I.V."/>
            <person name="Debuchy R."/>
            <person name="Gladieux P."/>
            <person name="Hiltunen Thoren M."/>
            <person name="Johannesson H."/>
        </authorList>
    </citation>
    <scope>NUCLEOTIDE SEQUENCE</scope>
    <source>
        <strain evidence="7">CBS 232.78</strain>
    </source>
</reference>
<sequence>MTIDSQEPPAAAMTFEILKAAVRDAPTAARLGRLALAGRRTVETPNSFANTSRGVVPHLTPDNVNKHMHGVGGTYMGLEDFIERPQIYTQRSPPIYDTPPASPALHHRRALHSFTAMPSSIITVMGARRLPAVPAPTGNTNTTMSVFTSTGFQLLSTKEYMHAVDALRPDIVIPMADLTDKAITPTSKRAVRMAERTDEWVTDWFRQLPSASDPDLPPTATFAPVLPIPYSMQWEYLERLSEDYAPTSQLSGLALYDADVLPDLTSSYANLAPLPRLSLSAPATPHHILRQISLGVDLFVLPFLNAVSDSGLALTFTFPPPPPLPSSSSLLPLGIDLSHPSNATSLTPLLDSCPCYACTSHHRAFITHLLSAREMLGWTLLQTHNHAVLASFFAGVRTALAAGPEAYQDACRKFSAAYEPELPAGTGEKPRARGYQFRTEGAAPAKKNKPAWGKLGADFLVDGEKQDKEKVVDSGAAAADAEIEVVALQTSPHDVDALADKLAQKGFAEVAN</sequence>
<protein>
    <recommendedName>
        <fullName evidence="5">Queuine tRNA-ribosyltransferase accessory subunit 2</fullName>
    </recommendedName>
    <alternativeName>
        <fullName evidence="5">Queuine tRNA-ribosyltransferase domain-containing protein 1</fullName>
    </alternativeName>
</protein>
<accession>A0AAE0NCP1</accession>
<dbReference type="AlphaFoldDB" id="A0AAE0NCP1"/>
<keyword evidence="2 5" id="KW-0819">tRNA processing</keyword>
<evidence type="ECO:0000313" key="7">
    <source>
        <dbReference type="EMBL" id="KAK3377804.1"/>
    </source>
</evidence>
<proteinExistence type="inferred from homology"/>
<keyword evidence="4 5" id="KW-0862">Zinc</keyword>
<dbReference type="FunFam" id="3.20.20.105:FF:000007">
    <property type="entry name" value="Queuine tRNA-ribosyltransferase accessory subunit 2"/>
    <property type="match status" value="1"/>
</dbReference>
<evidence type="ECO:0000313" key="8">
    <source>
        <dbReference type="Proteomes" id="UP001285441"/>
    </source>
</evidence>
<comment type="caution">
    <text evidence="7">The sequence shown here is derived from an EMBL/GenBank/DDBJ whole genome shotgun (WGS) entry which is preliminary data.</text>
</comment>
<feature type="domain" description="tRNA-guanine(15) transglycosylase-like" evidence="6">
    <location>
        <begin position="28"/>
        <end position="417"/>
    </location>
</feature>
<dbReference type="PANTHER" id="PTHR46064">
    <property type="entry name" value="QUEUINE TRNA-RIBOSYLTRANSFERASE ACCESSORY SUBUNIT 2"/>
    <property type="match status" value="1"/>
</dbReference>
<dbReference type="GO" id="GO:0005737">
    <property type="term" value="C:cytoplasm"/>
    <property type="evidence" value="ECO:0007669"/>
    <property type="project" value="UniProtKB-SubCell"/>
</dbReference>
<dbReference type="PANTHER" id="PTHR46064:SF1">
    <property type="entry name" value="QUEUINE TRNA-RIBOSYLTRANSFERASE ACCESSORY SUBUNIT 2"/>
    <property type="match status" value="1"/>
</dbReference>
<comment type="subcellular location">
    <subcellularLocation>
        <location evidence="5">Cytoplasm</location>
    </subcellularLocation>
</comment>
<keyword evidence="3 5" id="KW-0479">Metal-binding</keyword>
<keyword evidence="1 5" id="KW-0963">Cytoplasm</keyword>
<dbReference type="GO" id="GO:0008479">
    <property type="term" value="F:tRNA-guanosine(34) queuine transglycosylase activity"/>
    <property type="evidence" value="ECO:0007669"/>
    <property type="project" value="UniProtKB-UniRule"/>
</dbReference>
<evidence type="ECO:0000256" key="3">
    <source>
        <dbReference type="ARBA" id="ARBA00022723"/>
    </source>
</evidence>
<comment type="cofactor">
    <cofactor evidence="5">
        <name>Zn(2+)</name>
        <dbReference type="ChEBI" id="CHEBI:29105"/>
    </cofactor>
    <text evidence="5">Binds 1 zinc ion per subunit.</text>
</comment>
<comment type="function">
    <text evidence="5">Non-catalytic subunit of the queuine tRNA-ribosyltransferase (TGT) that catalyzes the base-exchange of a guanine (G) residue with queuine (Q) at position 34 (anticodon wobble position) in tRNAs with GU(N) anticodons (tRNA-Asp, -Asn, -His and -Tyr), resulting in the hypermodified nucleoside queuosine (7-(((4,5-cis-dihydroxy-2-cyclopenten-1-yl)amino)methyl)-7-deazaguanosine).</text>
</comment>
<dbReference type="GO" id="GO:0046872">
    <property type="term" value="F:metal ion binding"/>
    <property type="evidence" value="ECO:0007669"/>
    <property type="project" value="UniProtKB-KW"/>
</dbReference>
<evidence type="ECO:0000256" key="4">
    <source>
        <dbReference type="ARBA" id="ARBA00022833"/>
    </source>
</evidence>
<dbReference type="Pfam" id="PF01702">
    <property type="entry name" value="TGT"/>
    <property type="match status" value="1"/>
</dbReference>
<dbReference type="HAMAP" id="MF_03043">
    <property type="entry name" value="QTRT2"/>
    <property type="match status" value="1"/>
</dbReference>
<evidence type="ECO:0000256" key="2">
    <source>
        <dbReference type="ARBA" id="ARBA00022694"/>
    </source>
</evidence>
<reference evidence="7" key="2">
    <citation type="submission" date="2023-06" db="EMBL/GenBank/DDBJ databases">
        <authorList>
            <consortium name="Lawrence Berkeley National Laboratory"/>
            <person name="Haridas S."/>
            <person name="Hensen N."/>
            <person name="Bonometti L."/>
            <person name="Westerberg I."/>
            <person name="Brannstrom I.O."/>
            <person name="Guillou S."/>
            <person name="Cros-Aarteil S."/>
            <person name="Calhoun S."/>
            <person name="Kuo A."/>
            <person name="Mondo S."/>
            <person name="Pangilinan J."/>
            <person name="Riley R."/>
            <person name="LaButti K."/>
            <person name="Andreopoulos B."/>
            <person name="Lipzen A."/>
            <person name="Chen C."/>
            <person name="Yanf M."/>
            <person name="Daum C."/>
            <person name="Ng V."/>
            <person name="Clum A."/>
            <person name="Steindorff A."/>
            <person name="Ohm R."/>
            <person name="Martin F."/>
            <person name="Silar P."/>
            <person name="Natvig D."/>
            <person name="Lalanne C."/>
            <person name="Gautier V."/>
            <person name="Ament-velasquez S.L."/>
            <person name="Kruys A."/>
            <person name="Hutchinson M.I."/>
            <person name="Powell A.J."/>
            <person name="Barry K."/>
            <person name="Miller A.N."/>
            <person name="Grigoriev I.V."/>
            <person name="Debuchy R."/>
            <person name="Gladieux P."/>
            <person name="Thoren M.H."/>
            <person name="Johannesson H."/>
        </authorList>
    </citation>
    <scope>NUCLEOTIDE SEQUENCE</scope>
    <source>
        <strain evidence="7">CBS 232.78</strain>
    </source>
</reference>
<evidence type="ECO:0000259" key="6">
    <source>
        <dbReference type="Pfam" id="PF01702"/>
    </source>
</evidence>
<dbReference type="InterPro" id="IPR036511">
    <property type="entry name" value="TGT-like_sf"/>
</dbReference>
<dbReference type="InterPro" id="IPR002616">
    <property type="entry name" value="tRNA_ribo_trans-like"/>
</dbReference>
<name>A0AAE0NCP1_9PEZI</name>
<dbReference type="Proteomes" id="UP001285441">
    <property type="component" value="Unassembled WGS sequence"/>
</dbReference>
<dbReference type="EMBL" id="JAULSW010000006">
    <property type="protein sequence ID" value="KAK3377804.1"/>
    <property type="molecule type" value="Genomic_DNA"/>
</dbReference>
<gene>
    <name evidence="7" type="ORF">B0H63DRAFT_226149</name>
</gene>
<dbReference type="SUPFAM" id="SSF51713">
    <property type="entry name" value="tRNA-guanine transglycosylase"/>
    <property type="match status" value="1"/>
</dbReference>
<feature type="binding site" evidence="5">
    <location>
        <position position="353"/>
    </location>
    <ligand>
        <name>Zn(2+)</name>
        <dbReference type="ChEBI" id="CHEBI:29105"/>
    </ligand>
</feature>